<comment type="similarity">
    <text evidence="1">Belongs to the phD/YefM antitoxin family.</text>
</comment>
<gene>
    <name evidence="2" type="ORF">I6G64_07415</name>
    <name evidence="3" type="ORF">NCTC12961_01229</name>
</gene>
<dbReference type="AlphaFoldDB" id="A0A2X4U0J1"/>
<dbReference type="EMBL" id="CP065673">
    <property type="protein sequence ID" value="QPS23295.1"/>
    <property type="molecule type" value="Genomic_DNA"/>
</dbReference>
<proteinExistence type="inferred from homology"/>
<evidence type="ECO:0000313" key="2">
    <source>
        <dbReference type="EMBL" id="QPS23295.1"/>
    </source>
</evidence>
<organism evidence="3 4">
    <name type="scientific">Serratia plymuthica</name>
    <dbReference type="NCBI Taxonomy" id="82996"/>
    <lineage>
        <taxon>Bacteria</taxon>
        <taxon>Pseudomonadati</taxon>
        <taxon>Pseudomonadota</taxon>
        <taxon>Gammaproteobacteria</taxon>
        <taxon>Enterobacterales</taxon>
        <taxon>Yersiniaceae</taxon>
        <taxon>Serratia</taxon>
    </lineage>
</organism>
<dbReference type="Gene3D" id="3.40.1620.10">
    <property type="entry name" value="YefM-like domain"/>
    <property type="match status" value="1"/>
</dbReference>
<evidence type="ECO:0000313" key="3">
    <source>
        <dbReference type="EMBL" id="SQI32681.1"/>
    </source>
</evidence>
<dbReference type="Proteomes" id="UP000248897">
    <property type="component" value="Chromosome 1"/>
</dbReference>
<protein>
    <submittedName>
        <fullName evidence="3">Antitoxin of toxin-antitoxin stability system</fullName>
    </submittedName>
    <submittedName>
        <fullName evidence="2">Type II toxin-antitoxin system prevent-host-death family antitoxin</fullName>
    </submittedName>
</protein>
<reference evidence="3 4" key="1">
    <citation type="submission" date="2018-06" db="EMBL/GenBank/DDBJ databases">
        <authorList>
            <consortium name="Pathogen Informatics"/>
            <person name="Doyle S."/>
        </authorList>
    </citation>
    <scope>NUCLEOTIDE SEQUENCE [LARGE SCALE GENOMIC DNA]</scope>
    <source>
        <strain evidence="3 4">NCTC12961</strain>
    </source>
</reference>
<dbReference type="EMBL" id="LS483469">
    <property type="protein sequence ID" value="SQI32681.1"/>
    <property type="molecule type" value="Genomic_DNA"/>
</dbReference>
<reference evidence="2 5" key="2">
    <citation type="submission" date="2020-12" db="EMBL/GenBank/DDBJ databases">
        <title>FDA dAtabase for Regulatory Grade micrObial Sequences (FDA-ARGOS): Supporting development and validation of Infectious Disease Dx tests.</title>
        <authorList>
            <person name="Sproer C."/>
            <person name="Gronow S."/>
            <person name="Severitt S."/>
            <person name="Schroder I."/>
            <person name="Tallon L."/>
            <person name="Sadzewicz L."/>
            <person name="Zhao X."/>
            <person name="Boylan J."/>
            <person name="Ott S."/>
            <person name="Bowen H."/>
            <person name="Vavikolanu K."/>
            <person name="Mehta A."/>
            <person name="Aluvathingal J."/>
            <person name="Nadendla S."/>
            <person name="Lowell S."/>
            <person name="Myers T."/>
            <person name="Yan Y."/>
            <person name="Sichtig H."/>
        </authorList>
    </citation>
    <scope>NUCLEOTIDE SEQUENCE [LARGE SCALE GENOMIC DNA]</scope>
    <source>
        <strain evidence="2 5">FDAARGOS_907</strain>
    </source>
</reference>
<evidence type="ECO:0000313" key="5">
    <source>
        <dbReference type="Proteomes" id="UP000594967"/>
    </source>
</evidence>
<evidence type="ECO:0000313" key="4">
    <source>
        <dbReference type="Proteomes" id="UP000248897"/>
    </source>
</evidence>
<evidence type="ECO:0000256" key="1">
    <source>
        <dbReference type="ARBA" id="ARBA00009981"/>
    </source>
</evidence>
<dbReference type="InterPro" id="IPR036165">
    <property type="entry name" value="YefM-like_sf"/>
</dbReference>
<keyword evidence="5" id="KW-1185">Reference proteome</keyword>
<accession>A0A2X4U0J1</accession>
<sequence>MPIQANMHEAKSNLSQLADKAAEGETVIIAKAGKPYVQLMAIKGEVRKPGAAKGKFTVPEDINAGDADITALFEGEK</sequence>
<dbReference type="RefSeq" id="WP_063198106.1">
    <property type="nucleotide sequence ID" value="NZ_CAMITG010000006.1"/>
</dbReference>
<dbReference type="NCBIfam" id="TIGR01552">
    <property type="entry name" value="phd_fam"/>
    <property type="match status" value="1"/>
</dbReference>
<name>A0A2X4U0J1_SERPL</name>
<dbReference type="Proteomes" id="UP000594967">
    <property type="component" value="Chromosome"/>
</dbReference>
<dbReference type="SUPFAM" id="SSF143120">
    <property type="entry name" value="YefM-like"/>
    <property type="match status" value="1"/>
</dbReference>